<dbReference type="SUPFAM" id="SSF88946">
    <property type="entry name" value="Sigma2 domain of RNA polymerase sigma factors"/>
    <property type="match status" value="1"/>
</dbReference>
<sequence length="171" mass="19547">MGPEQLSALYDQYGYYLHQRCLLLLGNRADAEDAVQDVFVRVRSYHGSLKAPVTLAWLYAIANHVCFDKAKRRAREAPWEPSELAELDPRRLGAPEDGDRRALVSSVMGQLDRRMRDIVILHHIEGWTQEEIAAQTGYSRRTVGKKLAGFAELLRARWQKFRNLSSPEVTP</sequence>
<dbReference type="Gene3D" id="1.10.10.10">
    <property type="entry name" value="Winged helix-like DNA-binding domain superfamily/Winged helix DNA-binding domain"/>
    <property type="match status" value="1"/>
</dbReference>
<evidence type="ECO:0000256" key="3">
    <source>
        <dbReference type="ARBA" id="ARBA00023082"/>
    </source>
</evidence>
<dbReference type="InterPro" id="IPR013249">
    <property type="entry name" value="RNA_pol_sigma70_r4_t2"/>
</dbReference>
<dbReference type="PANTHER" id="PTHR43133:SF8">
    <property type="entry name" value="RNA POLYMERASE SIGMA FACTOR HI_1459-RELATED"/>
    <property type="match status" value="1"/>
</dbReference>
<evidence type="ECO:0000313" key="9">
    <source>
        <dbReference type="Proteomes" id="UP001221838"/>
    </source>
</evidence>
<name>A0ABT5DKH5_9BACT</name>
<dbReference type="SUPFAM" id="SSF88659">
    <property type="entry name" value="Sigma3 and sigma4 domains of RNA polymerase sigma factors"/>
    <property type="match status" value="1"/>
</dbReference>
<reference evidence="8 9" key="1">
    <citation type="submission" date="2022-11" db="EMBL/GenBank/DDBJ databases">
        <title>Minimal conservation of predation-associated metabolite biosynthetic gene clusters underscores biosynthetic potential of Myxococcota including descriptions for ten novel species: Archangium lansinium sp. nov., Myxococcus landrumus sp. nov., Nannocystis bai.</title>
        <authorList>
            <person name="Ahearne A."/>
            <person name="Stevens C."/>
            <person name="Dowd S."/>
        </authorList>
    </citation>
    <scope>NUCLEOTIDE SEQUENCE [LARGE SCALE GENOMIC DNA]</scope>
    <source>
        <strain evidence="8 9">NCWAL01</strain>
    </source>
</reference>
<dbReference type="EMBL" id="JAQNDM010000002">
    <property type="protein sequence ID" value="MDC0713268.1"/>
    <property type="molecule type" value="Genomic_DNA"/>
</dbReference>
<dbReference type="InterPro" id="IPR036388">
    <property type="entry name" value="WH-like_DNA-bd_sf"/>
</dbReference>
<dbReference type="NCBIfam" id="TIGR02937">
    <property type="entry name" value="sigma70-ECF"/>
    <property type="match status" value="1"/>
</dbReference>
<feature type="domain" description="RNA polymerase sigma-70 region 2" evidence="6">
    <location>
        <begin position="9"/>
        <end position="75"/>
    </location>
</feature>
<dbReference type="InterPro" id="IPR013324">
    <property type="entry name" value="RNA_pol_sigma_r3/r4-like"/>
</dbReference>
<dbReference type="Gene3D" id="1.10.1740.10">
    <property type="match status" value="1"/>
</dbReference>
<keyword evidence="2" id="KW-0805">Transcription regulation</keyword>
<dbReference type="InterPro" id="IPR013325">
    <property type="entry name" value="RNA_pol_sigma_r2"/>
</dbReference>
<evidence type="ECO:0000259" key="6">
    <source>
        <dbReference type="Pfam" id="PF04542"/>
    </source>
</evidence>
<dbReference type="Proteomes" id="UP001221838">
    <property type="component" value="Unassembled WGS sequence"/>
</dbReference>
<evidence type="ECO:0000256" key="1">
    <source>
        <dbReference type="ARBA" id="ARBA00010641"/>
    </source>
</evidence>
<dbReference type="InterPro" id="IPR007627">
    <property type="entry name" value="RNA_pol_sigma70_r2"/>
</dbReference>
<evidence type="ECO:0000259" key="7">
    <source>
        <dbReference type="Pfam" id="PF08281"/>
    </source>
</evidence>
<evidence type="ECO:0000313" key="8">
    <source>
        <dbReference type="EMBL" id="MDC0713268.1"/>
    </source>
</evidence>
<proteinExistence type="inferred from homology"/>
<accession>A0ABT5DKH5</accession>
<organism evidence="8 9">
    <name type="scientific">Stigmatella ashevillensis</name>
    <dbReference type="NCBI Taxonomy" id="2995309"/>
    <lineage>
        <taxon>Bacteria</taxon>
        <taxon>Pseudomonadati</taxon>
        <taxon>Myxococcota</taxon>
        <taxon>Myxococcia</taxon>
        <taxon>Myxococcales</taxon>
        <taxon>Cystobacterineae</taxon>
        <taxon>Archangiaceae</taxon>
        <taxon>Stigmatella</taxon>
    </lineage>
</organism>
<feature type="domain" description="RNA polymerase sigma factor 70 region 4 type 2" evidence="7">
    <location>
        <begin position="104"/>
        <end position="147"/>
    </location>
</feature>
<protein>
    <submittedName>
        <fullName evidence="8">RNA polymerase sigma factor</fullName>
    </submittedName>
</protein>
<dbReference type="Pfam" id="PF08281">
    <property type="entry name" value="Sigma70_r4_2"/>
    <property type="match status" value="1"/>
</dbReference>
<comment type="caution">
    <text evidence="8">The sequence shown here is derived from an EMBL/GenBank/DDBJ whole genome shotgun (WGS) entry which is preliminary data.</text>
</comment>
<dbReference type="Pfam" id="PF04542">
    <property type="entry name" value="Sigma70_r2"/>
    <property type="match status" value="1"/>
</dbReference>
<keyword evidence="4" id="KW-0238">DNA-binding</keyword>
<dbReference type="CDD" id="cd06171">
    <property type="entry name" value="Sigma70_r4"/>
    <property type="match status" value="1"/>
</dbReference>
<gene>
    <name evidence="8" type="ORF">POL68_32700</name>
</gene>
<dbReference type="PANTHER" id="PTHR43133">
    <property type="entry name" value="RNA POLYMERASE ECF-TYPE SIGMA FACTO"/>
    <property type="match status" value="1"/>
</dbReference>
<comment type="similarity">
    <text evidence="1">Belongs to the sigma-70 factor family. ECF subfamily.</text>
</comment>
<keyword evidence="9" id="KW-1185">Reference proteome</keyword>
<dbReference type="InterPro" id="IPR014284">
    <property type="entry name" value="RNA_pol_sigma-70_dom"/>
</dbReference>
<dbReference type="InterPro" id="IPR039425">
    <property type="entry name" value="RNA_pol_sigma-70-like"/>
</dbReference>
<keyword evidence="3" id="KW-0731">Sigma factor</keyword>
<evidence type="ECO:0000256" key="5">
    <source>
        <dbReference type="ARBA" id="ARBA00023163"/>
    </source>
</evidence>
<dbReference type="RefSeq" id="WP_272143476.1">
    <property type="nucleotide sequence ID" value="NZ_JAQNDM010000002.1"/>
</dbReference>
<evidence type="ECO:0000256" key="4">
    <source>
        <dbReference type="ARBA" id="ARBA00023125"/>
    </source>
</evidence>
<evidence type="ECO:0000256" key="2">
    <source>
        <dbReference type="ARBA" id="ARBA00023015"/>
    </source>
</evidence>
<keyword evidence="5" id="KW-0804">Transcription</keyword>